<dbReference type="RefSeq" id="WP_077244713.1">
    <property type="nucleotide sequence ID" value="NZ_MUZR01000051.1"/>
</dbReference>
<keyword evidence="1" id="KW-0472">Membrane</keyword>
<feature type="domain" description="Thioredoxin" evidence="2">
    <location>
        <begin position="32"/>
        <end position="172"/>
    </location>
</feature>
<dbReference type="Proteomes" id="UP000189177">
    <property type="component" value="Unassembled WGS sequence"/>
</dbReference>
<comment type="caution">
    <text evidence="3">The sequence shown here is derived from an EMBL/GenBank/DDBJ whole genome shotgun (WGS) entry which is preliminary data.</text>
</comment>
<dbReference type="AlphaFoldDB" id="A0A1V2ZWG8"/>
<dbReference type="Gene3D" id="3.40.30.10">
    <property type="entry name" value="Glutaredoxin"/>
    <property type="match status" value="1"/>
</dbReference>
<dbReference type="InterPro" id="IPR050553">
    <property type="entry name" value="Thioredoxin_ResA/DsbE_sf"/>
</dbReference>
<dbReference type="PANTHER" id="PTHR42852:SF17">
    <property type="entry name" value="THIOREDOXIN-LIKE PROTEIN HI_1115"/>
    <property type="match status" value="1"/>
</dbReference>
<accession>A0A1V2ZWG8</accession>
<keyword evidence="1" id="KW-1133">Transmembrane helix</keyword>
<evidence type="ECO:0000313" key="3">
    <source>
        <dbReference type="EMBL" id="OOC09341.1"/>
    </source>
</evidence>
<proteinExistence type="predicted"/>
<dbReference type="PROSITE" id="PS51352">
    <property type="entry name" value="THIOREDOXIN_2"/>
    <property type="match status" value="1"/>
</dbReference>
<dbReference type="CDD" id="cd02966">
    <property type="entry name" value="TlpA_like_family"/>
    <property type="match status" value="1"/>
</dbReference>
<dbReference type="EMBL" id="MUZR01000051">
    <property type="protein sequence ID" value="OOC09341.1"/>
    <property type="molecule type" value="Genomic_DNA"/>
</dbReference>
<dbReference type="InterPro" id="IPR013766">
    <property type="entry name" value="Thioredoxin_domain"/>
</dbReference>
<evidence type="ECO:0000259" key="2">
    <source>
        <dbReference type="PROSITE" id="PS51352"/>
    </source>
</evidence>
<protein>
    <submittedName>
        <fullName evidence="3">Redoxin</fullName>
    </submittedName>
</protein>
<organism evidence="3 4">
    <name type="scientific">Thioalkalivibrio halophilus</name>
    <dbReference type="NCBI Taxonomy" id="252474"/>
    <lineage>
        <taxon>Bacteria</taxon>
        <taxon>Pseudomonadati</taxon>
        <taxon>Pseudomonadota</taxon>
        <taxon>Gammaproteobacteria</taxon>
        <taxon>Chromatiales</taxon>
        <taxon>Ectothiorhodospiraceae</taxon>
        <taxon>Thioalkalivibrio</taxon>
    </lineage>
</organism>
<gene>
    <name evidence="3" type="ORF">B1A74_11360</name>
</gene>
<dbReference type="STRING" id="252474.B1A74_11360"/>
<dbReference type="InterPro" id="IPR000866">
    <property type="entry name" value="AhpC/TSA"/>
</dbReference>
<feature type="transmembrane region" description="Helical" evidence="1">
    <location>
        <begin position="12"/>
        <end position="29"/>
    </location>
</feature>
<keyword evidence="1" id="KW-0812">Transmembrane</keyword>
<dbReference type="OrthoDB" id="9788279at2"/>
<evidence type="ECO:0000256" key="1">
    <source>
        <dbReference type="SAM" id="Phobius"/>
    </source>
</evidence>
<keyword evidence="4" id="KW-1185">Reference proteome</keyword>
<dbReference type="GO" id="GO:0016491">
    <property type="term" value="F:oxidoreductase activity"/>
    <property type="evidence" value="ECO:0007669"/>
    <property type="project" value="InterPro"/>
</dbReference>
<dbReference type="PANTHER" id="PTHR42852">
    <property type="entry name" value="THIOL:DISULFIDE INTERCHANGE PROTEIN DSBE"/>
    <property type="match status" value="1"/>
</dbReference>
<dbReference type="SUPFAM" id="SSF52833">
    <property type="entry name" value="Thioredoxin-like"/>
    <property type="match status" value="1"/>
</dbReference>
<evidence type="ECO:0000313" key="4">
    <source>
        <dbReference type="Proteomes" id="UP000189177"/>
    </source>
</evidence>
<dbReference type="InterPro" id="IPR036249">
    <property type="entry name" value="Thioredoxin-like_sf"/>
</dbReference>
<reference evidence="3 4" key="1">
    <citation type="submission" date="2017-02" db="EMBL/GenBank/DDBJ databases">
        <title>Genomic diversity within the haloalkaliphilic genus Thioalkalivibrio.</title>
        <authorList>
            <person name="Ahn A.-C."/>
            <person name="Meier-Kolthoff J."/>
            <person name="Overmars L."/>
            <person name="Richter M."/>
            <person name="Woyke T."/>
            <person name="Sorokin D.Y."/>
            <person name="Muyzer G."/>
        </authorList>
    </citation>
    <scope>NUCLEOTIDE SEQUENCE [LARGE SCALE GENOMIC DNA]</scope>
    <source>
        <strain evidence="3 4">HL17</strain>
    </source>
</reference>
<dbReference type="Pfam" id="PF00578">
    <property type="entry name" value="AhpC-TSA"/>
    <property type="match status" value="1"/>
</dbReference>
<name>A0A1V2ZWG8_9GAMM</name>
<dbReference type="GO" id="GO:0016209">
    <property type="term" value="F:antioxidant activity"/>
    <property type="evidence" value="ECO:0007669"/>
    <property type="project" value="InterPro"/>
</dbReference>
<sequence length="172" mass="19158">MSKLKLDRKAAIGGVFIILVLIAVGAAWITTGDGVREAPGFAATNLEGEAVSLDDYDGRPVLISFWATDCPECIREIPTLNELHADFRDRGFDIVAIAMAHDRESRVRSMSEDREIAYTVIHDENGDLASTWGGVRLTPTTFLVSPRGRIVYQKLGEPDFDQIRDHLERWLS</sequence>